<accession>A0A8X8B4P4</accession>
<proteinExistence type="predicted"/>
<dbReference type="Proteomes" id="UP000886595">
    <property type="component" value="Unassembled WGS sequence"/>
</dbReference>
<feature type="signal peptide" evidence="1">
    <location>
        <begin position="1"/>
        <end position="23"/>
    </location>
</feature>
<evidence type="ECO:0000313" key="3">
    <source>
        <dbReference type="Proteomes" id="UP000886595"/>
    </source>
</evidence>
<reference evidence="2 3" key="1">
    <citation type="submission" date="2020-02" db="EMBL/GenBank/DDBJ databases">
        <authorList>
            <person name="Ma Q."/>
            <person name="Huang Y."/>
            <person name="Song X."/>
            <person name="Pei D."/>
        </authorList>
    </citation>
    <scope>NUCLEOTIDE SEQUENCE [LARGE SCALE GENOMIC DNA]</scope>
    <source>
        <strain evidence="2">Sxm20200214</strain>
        <tissue evidence="2">Leaf</tissue>
    </source>
</reference>
<comment type="caution">
    <text evidence="2">The sequence shown here is derived from an EMBL/GenBank/DDBJ whole genome shotgun (WGS) entry which is preliminary data.</text>
</comment>
<evidence type="ECO:0000313" key="2">
    <source>
        <dbReference type="EMBL" id="KAG2322525.1"/>
    </source>
</evidence>
<name>A0A8X8B4P4_BRACI</name>
<sequence length="223" mass="25225">MKTSMSTIVFLLVVLSISAISLANQSPLESCIRKNIAPALSPPSNKPETSNFEVSDELCKEETRNITYFLKLNGKFPPYYVKALCNVFGSDQKKVKAYITSKLLNRLKKVLDSLTCAKKTMMVIKNKIPVETCIRRSIAQSLSPSPSNNLTTSHHDVVVDRLCRDETRVIMYFLKRNRKFPTYYVEALCNVLGDDEKEVKEYVIKKLLNHLKKVIDSLACASP</sequence>
<dbReference type="OrthoDB" id="1413674at2759"/>
<protein>
    <submittedName>
        <fullName evidence="2">Uncharacterized protein</fullName>
    </submittedName>
</protein>
<dbReference type="AlphaFoldDB" id="A0A8X8B4P4"/>
<gene>
    <name evidence="2" type="ORF">Bca52824_015738</name>
</gene>
<evidence type="ECO:0000256" key="1">
    <source>
        <dbReference type="SAM" id="SignalP"/>
    </source>
</evidence>
<keyword evidence="3" id="KW-1185">Reference proteome</keyword>
<dbReference type="EMBL" id="JAAMPC010000003">
    <property type="protein sequence ID" value="KAG2322525.1"/>
    <property type="molecule type" value="Genomic_DNA"/>
</dbReference>
<keyword evidence="1" id="KW-0732">Signal</keyword>
<feature type="chain" id="PRO_5036466343" evidence="1">
    <location>
        <begin position="24"/>
        <end position="223"/>
    </location>
</feature>
<organism evidence="2 3">
    <name type="scientific">Brassica carinata</name>
    <name type="common">Ethiopian mustard</name>
    <name type="synonym">Abyssinian cabbage</name>
    <dbReference type="NCBI Taxonomy" id="52824"/>
    <lineage>
        <taxon>Eukaryota</taxon>
        <taxon>Viridiplantae</taxon>
        <taxon>Streptophyta</taxon>
        <taxon>Embryophyta</taxon>
        <taxon>Tracheophyta</taxon>
        <taxon>Spermatophyta</taxon>
        <taxon>Magnoliopsida</taxon>
        <taxon>eudicotyledons</taxon>
        <taxon>Gunneridae</taxon>
        <taxon>Pentapetalae</taxon>
        <taxon>rosids</taxon>
        <taxon>malvids</taxon>
        <taxon>Brassicales</taxon>
        <taxon>Brassicaceae</taxon>
        <taxon>Brassiceae</taxon>
        <taxon>Brassica</taxon>
    </lineage>
</organism>